<evidence type="ECO:0000256" key="10">
    <source>
        <dbReference type="PIRSR" id="PIRSR035805-2"/>
    </source>
</evidence>
<evidence type="ECO:0000256" key="9">
    <source>
        <dbReference type="PIRSR" id="PIRSR035805-1"/>
    </source>
</evidence>
<evidence type="ECO:0000256" key="12">
    <source>
        <dbReference type="RuleBase" id="RU004165"/>
    </source>
</evidence>
<dbReference type="PIRSF" id="PIRSF035805">
    <property type="entry name" value="TK_cell"/>
    <property type="match status" value="1"/>
</dbReference>
<keyword evidence="3 8" id="KW-0237">DNA synthesis</keyword>
<keyword evidence="6 8" id="KW-0418">Kinase</keyword>
<feature type="binding site" evidence="8">
    <location>
        <position position="147"/>
    </location>
    <ligand>
        <name>Zn(2+)</name>
        <dbReference type="ChEBI" id="CHEBI:29105"/>
    </ligand>
</feature>
<keyword evidence="4 8" id="KW-0808">Transferase</keyword>
<dbReference type="NCBIfam" id="NF003296">
    <property type="entry name" value="PRK04296.1-1"/>
    <property type="match status" value="1"/>
</dbReference>
<comment type="caution">
    <text evidence="14">The sequence shown here is derived from an EMBL/GenBank/DDBJ whole genome shotgun (WGS) entry which is preliminary data.</text>
</comment>
<dbReference type="EMBL" id="PGTZ01000008">
    <property type="protein sequence ID" value="PJI93279.1"/>
    <property type="molecule type" value="Genomic_DNA"/>
</dbReference>
<dbReference type="AlphaFoldDB" id="A0A2M8WQR3"/>
<evidence type="ECO:0000256" key="4">
    <source>
        <dbReference type="ARBA" id="ARBA00022679"/>
    </source>
</evidence>
<dbReference type="Proteomes" id="UP000231586">
    <property type="component" value="Unassembled WGS sequence"/>
</dbReference>
<dbReference type="InterPro" id="IPR001267">
    <property type="entry name" value="Thymidine_kinase"/>
</dbReference>
<evidence type="ECO:0000256" key="11">
    <source>
        <dbReference type="RuleBase" id="RU000544"/>
    </source>
</evidence>
<dbReference type="Gene3D" id="3.30.60.20">
    <property type="match status" value="1"/>
</dbReference>
<comment type="catalytic activity">
    <reaction evidence="8 11">
        <text>thymidine + ATP = dTMP + ADP + H(+)</text>
        <dbReference type="Rhea" id="RHEA:19129"/>
        <dbReference type="ChEBI" id="CHEBI:15378"/>
        <dbReference type="ChEBI" id="CHEBI:17748"/>
        <dbReference type="ChEBI" id="CHEBI:30616"/>
        <dbReference type="ChEBI" id="CHEBI:63528"/>
        <dbReference type="ChEBI" id="CHEBI:456216"/>
        <dbReference type="EC" id="2.7.1.21"/>
    </reaction>
</comment>
<comment type="subcellular location">
    <subcellularLocation>
        <location evidence="8">Cytoplasm</location>
    </subcellularLocation>
</comment>
<evidence type="ECO:0000256" key="6">
    <source>
        <dbReference type="ARBA" id="ARBA00022777"/>
    </source>
</evidence>
<feature type="binding site" evidence="8">
    <location>
        <position position="183"/>
    </location>
    <ligand>
        <name>Zn(2+)</name>
        <dbReference type="ChEBI" id="CHEBI:29105"/>
    </ligand>
</feature>
<feature type="binding site" evidence="10">
    <location>
        <position position="179"/>
    </location>
    <ligand>
        <name>substrate</name>
    </ligand>
</feature>
<dbReference type="GO" id="GO:0008270">
    <property type="term" value="F:zinc ion binding"/>
    <property type="evidence" value="ECO:0007669"/>
    <property type="project" value="UniProtKB-UniRule"/>
</dbReference>
<dbReference type="SUPFAM" id="SSF52540">
    <property type="entry name" value="P-loop containing nucleoside triphosphate hydrolases"/>
    <property type="match status" value="1"/>
</dbReference>
<keyword evidence="5 8" id="KW-0547">Nucleotide-binding</keyword>
<dbReference type="InterPro" id="IPR020633">
    <property type="entry name" value="Thymidine_kinase_CS"/>
</dbReference>
<evidence type="ECO:0000313" key="14">
    <source>
        <dbReference type="EMBL" id="PJI93279.1"/>
    </source>
</evidence>
<feature type="active site" description="Proton acceptor" evidence="8 9">
    <location>
        <position position="88"/>
    </location>
</feature>
<comment type="subunit">
    <text evidence="8">Homotetramer.</text>
</comment>
<feature type="region of interest" description="Disordered" evidence="13">
    <location>
        <begin position="50"/>
        <end position="74"/>
    </location>
</feature>
<evidence type="ECO:0000256" key="7">
    <source>
        <dbReference type="ARBA" id="ARBA00022840"/>
    </source>
</evidence>
<feature type="binding site" evidence="8">
    <location>
        <begin position="87"/>
        <end position="90"/>
    </location>
    <ligand>
        <name>ATP</name>
        <dbReference type="ChEBI" id="CHEBI:30616"/>
    </ligand>
</feature>
<evidence type="ECO:0000313" key="15">
    <source>
        <dbReference type="Proteomes" id="UP000231586"/>
    </source>
</evidence>
<feature type="binding site" evidence="8">
    <location>
        <begin position="14"/>
        <end position="21"/>
    </location>
    <ligand>
        <name>ATP</name>
        <dbReference type="ChEBI" id="CHEBI:30616"/>
    </ligand>
</feature>
<dbReference type="GO" id="GO:0004797">
    <property type="term" value="F:thymidine kinase activity"/>
    <property type="evidence" value="ECO:0007669"/>
    <property type="project" value="UniProtKB-UniRule"/>
</dbReference>
<dbReference type="GO" id="GO:0005737">
    <property type="term" value="C:cytoplasm"/>
    <property type="evidence" value="ECO:0007669"/>
    <property type="project" value="UniProtKB-SubCell"/>
</dbReference>
<dbReference type="HAMAP" id="MF_00124">
    <property type="entry name" value="Thymidine_kinase"/>
    <property type="match status" value="1"/>
</dbReference>
<gene>
    <name evidence="8" type="primary">tdk</name>
    <name evidence="14" type="ORF">CLV34_1847</name>
</gene>
<organism evidence="14 15">
    <name type="scientific">Luteimicrobium subarcticum</name>
    <dbReference type="NCBI Taxonomy" id="620910"/>
    <lineage>
        <taxon>Bacteria</taxon>
        <taxon>Bacillati</taxon>
        <taxon>Actinomycetota</taxon>
        <taxon>Actinomycetes</taxon>
        <taxon>Micrococcales</taxon>
        <taxon>Luteimicrobium</taxon>
    </lineage>
</organism>
<protein>
    <recommendedName>
        <fullName evidence="2 8">Thymidine kinase</fullName>
        <ecNumber evidence="2 8">2.7.1.21</ecNumber>
    </recommendedName>
</protein>
<name>A0A2M8WQR3_9MICO</name>
<keyword evidence="8" id="KW-0479">Metal-binding</keyword>
<dbReference type="InterPro" id="IPR027417">
    <property type="entry name" value="P-loop_NTPase"/>
</dbReference>
<dbReference type="PROSITE" id="PS00603">
    <property type="entry name" value="TK_CELLULAR_TYPE"/>
    <property type="match status" value="1"/>
</dbReference>
<sequence length="199" mass="21324">MTDRVSGRVEVVAGPMFAGKTEELLRRVRRAEVAGRRVEVVSHALDTRRGAGQVSSHAGAAVPSRVADRAEEVATGRDPRTELLAVDEAQFFGPELVDVVERLADDGLVVVVAGLDVTYDGRPFEPVATLSALAERADRLLAVCTVCGEDAPFHVRVVADHDDPSSATVAGHVGGAEKYQARCREHFDPVPGPAPWRRV</sequence>
<dbReference type="Pfam" id="PF00265">
    <property type="entry name" value="TK"/>
    <property type="match status" value="1"/>
</dbReference>
<reference evidence="14 15" key="1">
    <citation type="submission" date="2017-11" db="EMBL/GenBank/DDBJ databases">
        <title>Genomic Encyclopedia of Archaeal and Bacterial Type Strains, Phase II (KMG-II): From Individual Species to Whole Genera.</title>
        <authorList>
            <person name="Goeker M."/>
        </authorList>
    </citation>
    <scope>NUCLEOTIDE SEQUENCE [LARGE SCALE GENOMIC DNA]</scope>
    <source>
        <strain evidence="14 15">DSM 22413</strain>
    </source>
</reference>
<evidence type="ECO:0000256" key="13">
    <source>
        <dbReference type="SAM" id="MobiDB-lite"/>
    </source>
</evidence>
<dbReference type="PANTHER" id="PTHR11441">
    <property type="entry name" value="THYMIDINE KINASE"/>
    <property type="match status" value="1"/>
</dbReference>
<dbReference type="GO" id="GO:0071897">
    <property type="term" value="P:DNA biosynthetic process"/>
    <property type="evidence" value="ECO:0007669"/>
    <property type="project" value="UniProtKB-KW"/>
</dbReference>
<evidence type="ECO:0000256" key="5">
    <source>
        <dbReference type="ARBA" id="ARBA00022741"/>
    </source>
</evidence>
<evidence type="ECO:0000256" key="1">
    <source>
        <dbReference type="ARBA" id="ARBA00007587"/>
    </source>
</evidence>
<keyword evidence="8" id="KW-0963">Cytoplasm</keyword>
<dbReference type="GO" id="GO:0005524">
    <property type="term" value="F:ATP binding"/>
    <property type="evidence" value="ECO:0007669"/>
    <property type="project" value="UniProtKB-UniRule"/>
</dbReference>
<keyword evidence="15" id="KW-1185">Reference proteome</keyword>
<evidence type="ECO:0000256" key="3">
    <source>
        <dbReference type="ARBA" id="ARBA00022634"/>
    </source>
</evidence>
<evidence type="ECO:0000256" key="2">
    <source>
        <dbReference type="ARBA" id="ARBA00012118"/>
    </source>
</evidence>
<accession>A0A2M8WQR3</accession>
<feature type="binding site" evidence="8">
    <location>
        <position position="186"/>
    </location>
    <ligand>
        <name>Zn(2+)</name>
        <dbReference type="ChEBI" id="CHEBI:29105"/>
    </ligand>
</feature>
<comment type="similarity">
    <text evidence="1 8 12">Belongs to the thymidine kinase family.</text>
</comment>
<dbReference type="GO" id="GO:0046104">
    <property type="term" value="P:thymidine metabolic process"/>
    <property type="evidence" value="ECO:0007669"/>
    <property type="project" value="TreeGrafter"/>
</dbReference>
<keyword evidence="8" id="KW-0862">Zinc</keyword>
<evidence type="ECO:0000256" key="8">
    <source>
        <dbReference type="HAMAP-Rule" id="MF_00124"/>
    </source>
</evidence>
<dbReference type="SUPFAM" id="SSF57716">
    <property type="entry name" value="Glucocorticoid receptor-like (DNA-binding domain)"/>
    <property type="match status" value="1"/>
</dbReference>
<dbReference type="Gene3D" id="3.40.50.300">
    <property type="entry name" value="P-loop containing nucleotide triphosphate hydrolases"/>
    <property type="match status" value="1"/>
</dbReference>
<keyword evidence="7 8" id="KW-0067">ATP-binding</keyword>
<feature type="binding site" evidence="8">
    <location>
        <position position="144"/>
    </location>
    <ligand>
        <name>Zn(2+)</name>
        <dbReference type="ChEBI" id="CHEBI:29105"/>
    </ligand>
</feature>
<dbReference type="PANTHER" id="PTHR11441:SF0">
    <property type="entry name" value="THYMIDINE KINASE, CYTOSOLIC"/>
    <property type="match status" value="1"/>
</dbReference>
<dbReference type="EC" id="2.7.1.21" evidence="2 8"/>
<proteinExistence type="inferred from homology"/>
<dbReference type="OrthoDB" id="9781579at2"/>